<gene>
    <name evidence="13" type="ORF">K7B09_07730</name>
</gene>
<dbReference type="Gene3D" id="3.30.1150.10">
    <property type="match status" value="1"/>
</dbReference>
<organism evidence="13 14">
    <name type="scientific">Thermomonas beijingensis</name>
    <dbReference type="NCBI Taxonomy" id="2872701"/>
    <lineage>
        <taxon>Bacteria</taxon>
        <taxon>Pseudomonadati</taxon>
        <taxon>Pseudomonadota</taxon>
        <taxon>Gammaproteobacteria</taxon>
        <taxon>Lysobacterales</taxon>
        <taxon>Lysobacteraceae</taxon>
        <taxon>Thermomonas</taxon>
    </lineage>
</organism>
<comment type="similarity">
    <text evidence="2">Belongs to the TonB family.</text>
</comment>
<dbReference type="InterPro" id="IPR006260">
    <property type="entry name" value="TonB/TolA_C"/>
</dbReference>
<evidence type="ECO:0000256" key="6">
    <source>
        <dbReference type="ARBA" id="ARBA00022692"/>
    </source>
</evidence>
<feature type="domain" description="TonB C-terminal" evidence="12">
    <location>
        <begin position="122"/>
        <end position="213"/>
    </location>
</feature>
<evidence type="ECO:0000313" key="13">
    <source>
        <dbReference type="EMBL" id="MBZ4186210.1"/>
    </source>
</evidence>
<dbReference type="PANTHER" id="PTHR33446:SF2">
    <property type="entry name" value="PROTEIN TONB"/>
    <property type="match status" value="1"/>
</dbReference>
<sequence>MSAPDSTPNARTPLLPPQAVKVLAIAFAAGLLLFLLVWLKSRHHYDFYKADGTDASASQTSTLPAPLPPDLASGDGNPGSNASGLSLPKDGPVVAPPPPARPPAPHPPASPPPTTAPPASTPVINDAVAQRSPAPRYPQAALRRGVGGTVKVLANVAPDGSVAKVEVAEGSGNRDLDRAALDAVRRWQFKPATRNGQPVASEVRVPIVFSPVR</sequence>
<dbReference type="Pfam" id="PF03544">
    <property type="entry name" value="TonB_C"/>
    <property type="match status" value="1"/>
</dbReference>
<comment type="subcellular location">
    <subcellularLocation>
        <location evidence="1">Cell inner membrane</location>
        <topology evidence="1">Single-pass membrane protein</topology>
        <orientation evidence="1">Periplasmic side</orientation>
    </subcellularLocation>
</comment>
<evidence type="ECO:0000256" key="9">
    <source>
        <dbReference type="ARBA" id="ARBA00023136"/>
    </source>
</evidence>
<feature type="compositionally biased region" description="Pro residues" evidence="10">
    <location>
        <begin position="94"/>
        <end position="120"/>
    </location>
</feature>
<accession>A0ABS7TEN8</accession>
<evidence type="ECO:0000256" key="4">
    <source>
        <dbReference type="ARBA" id="ARBA00022475"/>
    </source>
</evidence>
<dbReference type="PANTHER" id="PTHR33446">
    <property type="entry name" value="PROTEIN TONB-RELATED"/>
    <property type="match status" value="1"/>
</dbReference>
<keyword evidence="6 11" id="KW-0812">Transmembrane</keyword>
<evidence type="ECO:0000313" key="14">
    <source>
        <dbReference type="Proteomes" id="UP001430290"/>
    </source>
</evidence>
<keyword evidence="3" id="KW-0813">Transport</keyword>
<keyword evidence="14" id="KW-1185">Reference proteome</keyword>
<reference evidence="13" key="1">
    <citation type="submission" date="2021-09" db="EMBL/GenBank/DDBJ databases">
        <authorList>
            <person name="Wu T."/>
            <person name="Guo S.Z."/>
        </authorList>
    </citation>
    <scope>NUCLEOTIDE SEQUENCE</scope>
    <source>
        <strain evidence="13">RSS-23</strain>
    </source>
</reference>
<dbReference type="PROSITE" id="PS52015">
    <property type="entry name" value="TONB_CTD"/>
    <property type="match status" value="1"/>
</dbReference>
<feature type="region of interest" description="Disordered" evidence="10">
    <location>
        <begin position="54"/>
        <end position="146"/>
    </location>
</feature>
<dbReference type="SUPFAM" id="SSF74653">
    <property type="entry name" value="TolA/TonB C-terminal domain"/>
    <property type="match status" value="1"/>
</dbReference>
<protein>
    <submittedName>
        <fullName evidence="13">Energy transducer TonB</fullName>
    </submittedName>
</protein>
<keyword evidence="5" id="KW-0997">Cell inner membrane</keyword>
<evidence type="ECO:0000256" key="10">
    <source>
        <dbReference type="SAM" id="MobiDB-lite"/>
    </source>
</evidence>
<feature type="transmembrane region" description="Helical" evidence="11">
    <location>
        <begin position="20"/>
        <end position="39"/>
    </location>
</feature>
<dbReference type="InterPro" id="IPR037682">
    <property type="entry name" value="TonB_C"/>
</dbReference>
<evidence type="ECO:0000256" key="1">
    <source>
        <dbReference type="ARBA" id="ARBA00004383"/>
    </source>
</evidence>
<evidence type="ECO:0000259" key="12">
    <source>
        <dbReference type="PROSITE" id="PS52015"/>
    </source>
</evidence>
<evidence type="ECO:0000256" key="5">
    <source>
        <dbReference type="ARBA" id="ARBA00022519"/>
    </source>
</evidence>
<evidence type="ECO:0000256" key="8">
    <source>
        <dbReference type="ARBA" id="ARBA00022989"/>
    </source>
</evidence>
<comment type="caution">
    <text evidence="13">The sequence shown here is derived from an EMBL/GenBank/DDBJ whole genome shotgun (WGS) entry which is preliminary data.</text>
</comment>
<keyword evidence="7" id="KW-0653">Protein transport</keyword>
<name>A0ABS7TEN8_9GAMM</name>
<dbReference type="InterPro" id="IPR051045">
    <property type="entry name" value="TonB-dependent_transducer"/>
</dbReference>
<proteinExistence type="inferred from homology"/>
<keyword evidence="8 11" id="KW-1133">Transmembrane helix</keyword>
<keyword evidence="4" id="KW-1003">Cell membrane</keyword>
<evidence type="ECO:0000256" key="3">
    <source>
        <dbReference type="ARBA" id="ARBA00022448"/>
    </source>
</evidence>
<dbReference type="RefSeq" id="WP_223628555.1">
    <property type="nucleotide sequence ID" value="NZ_JAIQDJ010000002.1"/>
</dbReference>
<dbReference type="NCBIfam" id="TIGR01352">
    <property type="entry name" value="tonB_Cterm"/>
    <property type="match status" value="1"/>
</dbReference>
<dbReference type="EMBL" id="JAIQDJ010000002">
    <property type="protein sequence ID" value="MBZ4186210.1"/>
    <property type="molecule type" value="Genomic_DNA"/>
</dbReference>
<evidence type="ECO:0000256" key="2">
    <source>
        <dbReference type="ARBA" id="ARBA00006555"/>
    </source>
</evidence>
<keyword evidence="9 11" id="KW-0472">Membrane</keyword>
<dbReference type="Proteomes" id="UP001430290">
    <property type="component" value="Unassembled WGS sequence"/>
</dbReference>
<evidence type="ECO:0000256" key="7">
    <source>
        <dbReference type="ARBA" id="ARBA00022927"/>
    </source>
</evidence>
<evidence type="ECO:0000256" key="11">
    <source>
        <dbReference type="SAM" id="Phobius"/>
    </source>
</evidence>